<accession>A0ABU9AR62</accession>
<feature type="region of interest" description="Disordered" evidence="1">
    <location>
        <begin position="133"/>
        <end position="153"/>
    </location>
</feature>
<organism evidence="3 4">
    <name type="scientific">Luteolibacter soli</name>
    <dbReference type="NCBI Taxonomy" id="3135280"/>
    <lineage>
        <taxon>Bacteria</taxon>
        <taxon>Pseudomonadati</taxon>
        <taxon>Verrucomicrobiota</taxon>
        <taxon>Verrucomicrobiia</taxon>
        <taxon>Verrucomicrobiales</taxon>
        <taxon>Verrucomicrobiaceae</taxon>
        <taxon>Luteolibacter</taxon>
    </lineage>
</organism>
<evidence type="ECO:0000313" key="4">
    <source>
        <dbReference type="Proteomes" id="UP001371305"/>
    </source>
</evidence>
<feature type="region of interest" description="Disordered" evidence="1">
    <location>
        <begin position="21"/>
        <end position="113"/>
    </location>
</feature>
<dbReference type="PROSITE" id="PS51257">
    <property type="entry name" value="PROKAR_LIPOPROTEIN"/>
    <property type="match status" value="1"/>
</dbReference>
<reference evidence="3 4" key="1">
    <citation type="submission" date="2024-04" db="EMBL/GenBank/DDBJ databases">
        <title>Luteolibacter sp. isolated from soil.</title>
        <authorList>
            <person name="An J."/>
        </authorList>
    </citation>
    <scope>NUCLEOTIDE SEQUENCE [LARGE SCALE GENOMIC DNA]</scope>
    <source>
        <strain evidence="3 4">Y139</strain>
    </source>
</reference>
<dbReference type="RefSeq" id="WP_341403634.1">
    <property type="nucleotide sequence ID" value="NZ_JBBUKT010000002.1"/>
</dbReference>
<keyword evidence="4" id="KW-1185">Reference proteome</keyword>
<dbReference type="Proteomes" id="UP001371305">
    <property type="component" value="Unassembled WGS sequence"/>
</dbReference>
<evidence type="ECO:0000256" key="2">
    <source>
        <dbReference type="SAM" id="SignalP"/>
    </source>
</evidence>
<gene>
    <name evidence="3" type="ORF">WKV53_06835</name>
</gene>
<protein>
    <submittedName>
        <fullName evidence="3">Uncharacterized protein</fullName>
    </submittedName>
</protein>
<feature type="compositionally biased region" description="Basic and acidic residues" evidence="1">
    <location>
        <begin position="39"/>
        <end position="72"/>
    </location>
</feature>
<feature type="chain" id="PRO_5047221285" evidence="2">
    <location>
        <begin position="24"/>
        <end position="153"/>
    </location>
</feature>
<dbReference type="EMBL" id="JBBUKT010000002">
    <property type="protein sequence ID" value="MEK7950202.1"/>
    <property type="molecule type" value="Genomic_DNA"/>
</dbReference>
<sequence length="153" mass="16349">MNLRLILPAAAAVLLAASCTPYVEPPPEAPTDPSGRKAPTPEEQEKIRQQREEQKKKDEANQTPDRDTKPEGESGAITEQPKGEGSNGDGGSAPEKPAAPQKEIPVARPVPGKPGMVFSPFNNKVIDVKGIPSGRLVADPTYPASEKKHFRVP</sequence>
<evidence type="ECO:0000256" key="1">
    <source>
        <dbReference type="SAM" id="MobiDB-lite"/>
    </source>
</evidence>
<keyword evidence="2" id="KW-0732">Signal</keyword>
<comment type="caution">
    <text evidence="3">The sequence shown here is derived from an EMBL/GenBank/DDBJ whole genome shotgun (WGS) entry which is preliminary data.</text>
</comment>
<name>A0ABU9AR62_9BACT</name>
<proteinExistence type="predicted"/>
<evidence type="ECO:0000313" key="3">
    <source>
        <dbReference type="EMBL" id="MEK7950202.1"/>
    </source>
</evidence>
<feature type="signal peptide" evidence="2">
    <location>
        <begin position="1"/>
        <end position="23"/>
    </location>
</feature>